<name>A0A239U6A3_9STAP</name>
<organism evidence="1 2">
    <name type="scientific">Staphylococcus piscifermentans</name>
    <dbReference type="NCBI Taxonomy" id="70258"/>
    <lineage>
        <taxon>Bacteria</taxon>
        <taxon>Bacillati</taxon>
        <taxon>Bacillota</taxon>
        <taxon>Bacilli</taxon>
        <taxon>Bacillales</taxon>
        <taxon>Staphylococcaceae</taxon>
        <taxon>Staphylococcus</taxon>
    </lineage>
</organism>
<dbReference type="OrthoDB" id="2411965at2"/>
<dbReference type="RefSeq" id="WP_095105671.1">
    <property type="nucleotide sequence ID" value="NZ_BKAR01000008.1"/>
</dbReference>
<sequence length="544" mass="64421">MEQTHFNSQHYLLNFINQITHGYRNPLPSDSTYKELFAKLYELLNTEEKMVIENVLITGIPFLRINRETFNQLTVLNQSAYLIPIGKNRYFISPPFVNDYNQLILNQEYSFLRDVSTNIYKNVGHYALAETHRRKYENITLVDCLNNNFDSKELAFICMLLKIDLSNHINIAEQCQLIANEVLKDYYMLEKLFELIPSIRILFSLMILEDRNSYLGATEENRSLATFMLFKNSTYEILYLPIDVFNHLKAFFKDKNINPSDILKNSVLNFSSTLMSADKEEELLYSLIDNQLNEDDEKILIEALCNDYLYEDLFSSMNEMENEKFQFYEALLQLYGFLPLKIVKIIHDKYFDQPKNIFEIKREINFFYKDIGGSLTEGYFVKPILEDAYSMLSNIYHDIPYYIPDTLDELIYHNSQSSYINQFEIQDSLTFFKRHIHIPKEFEKNPKTLIKLLVIEELIIPSIKTLPFESDIKDTVEDWKAQGLFEKASVEKLQKHALNLYHHLRLWTLRGHTISEYYQLRRAARNQSLEKDTIKIIDIENLKK</sequence>
<dbReference type="AlphaFoldDB" id="A0A239U6A3"/>
<protein>
    <submittedName>
        <fullName evidence="1">Uncharacterized protein</fullName>
    </submittedName>
</protein>
<comment type="caution">
    <text evidence="1">The sequence shown here is derived from an EMBL/GenBank/DDBJ whole genome shotgun (WGS) entry which is preliminary data.</text>
</comment>
<proteinExistence type="predicted"/>
<dbReference type="EMBL" id="BKAR01000008">
    <property type="protein sequence ID" value="GEP84244.1"/>
    <property type="molecule type" value="Genomic_DNA"/>
</dbReference>
<evidence type="ECO:0000313" key="2">
    <source>
        <dbReference type="Proteomes" id="UP000321736"/>
    </source>
</evidence>
<reference evidence="1 2" key="1">
    <citation type="submission" date="2019-07" db="EMBL/GenBank/DDBJ databases">
        <title>Whole genome shotgun sequence of Staphylococcus piscifermentans NBRC 109625.</title>
        <authorList>
            <person name="Hosoyama A."/>
            <person name="Uohara A."/>
            <person name="Ohji S."/>
            <person name="Ichikawa N."/>
        </authorList>
    </citation>
    <scope>NUCLEOTIDE SEQUENCE [LARGE SCALE GENOMIC DNA]</scope>
    <source>
        <strain evidence="1 2">NBRC 109625</strain>
    </source>
</reference>
<keyword evidence="2" id="KW-1185">Reference proteome</keyword>
<evidence type="ECO:0000313" key="1">
    <source>
        <dbReference type="EMBL" id="GEP84244.1"/>
    </source>
</evidence>
<gene>
    <name evidence="1" type="ORF">SPI02_08290</name>
</gene>
<dbReference type="Proteomes" id="UP000321736">
    <property type="component" value="Unassembled WGS sequence"/>
</dbReference>
<accession>A0A239U6A3</accession>